<dbReference type="AlphaFoldDB" id="A0AAD7WZG7"/>
<proteinExistence type="predicted"/>
<protein>
    <submittedName>
        <fullName evidence="1">Uncharacterized protein</fullName>
    </submittedName>
</protein>
<comment type="caution">
    <text evidence="1">The sequence shown here is derived from an EMBL/GenBank/DDBJ whole genome shotgun (WGS) entry which is preliminary data.</text>
</comment>
<evidence type="ECO:0000313" key="1">
    <source>
        <dbReference type="EMBL" id="KAJ8414912.1"/>
    </source>
</evidence>
<evidence type="ECO:0000313" key="2">
    <source>
        <dbReference type="Proteomes" id="UP001221898"/>
    </source>
</evidence>
<keyword evidence="2" id="KW-1185">Reference proteome</keyword>
<dbReference type="Proteomes" id="UP001221898">
    <property type="component" value="Unassembled WGS sequence"/>
</dbReference>
<organism evidence="1 2">
    <name type="scientific">Aldrovandia affinis</name>
    <dbReference type="NCBI Taxonomy" id="143900"/>
    <lineage>
        <taxon>Eukaryota</taxon>
        <taxon>Metazoa</taxon>
        <taxon>Chordata</taxon>
        <taxon>Craniata</taxon>
        <taxon>Vertebrata</taxon>
        <taxon>Euteleostomi</taxon>
        <taxon>Actinopterygii</taxon>
        <taxon>Neopterygii</taxon>
        <taxon>Teleostei</taxon>
        <taxon>Notacanthiformes</taxon>
        <taxon>Halosauridae</taxon>
        <taxon>Aldrovandia</taxon>
    </lineage>
</organism>
<accession>A0AAD7WZG7</accession>
<dbReference type="EMBL" id="JAINUG010000011">
    <property type="protein sequence ID" value="KAJ8414912.1"/>
    <property type="molecule type" value="Genomic_DNA"/>
</dbReference>
<gene>
    <name evidence="1" type="ORF">AAFF_G00024350</name>
</gene>
<name>A0AAD7WZG7_9TELE</name>
<sequence>MCQTFTLQKIHRNITRTFKFLRTKSAGGRGRLLASDRQIRAERWRRDGSWWSARLTRRAAPPSRLTGVDDRPSSYAAGQVHDGTVPLLHTAPCWPPNRSLCLPPGCEARLHEPHVSP</sequence>
<reference evidence="1" key="1">
    <citation type="journal article" date="2023" name="Science">
        <title>Genome structures resolve the early diversification of teleost fishes.</title>
        <authorList>
            <person name="Parey E."/>
            <person name="Louis A."/>
            <person name="Montfort J."/>
            <person name="Bouchez O."/>
            <person name="Roques C."/>
            <person name="Iampietro C."/>
            <person name="Lluch J."/>
            <person name="Castinel A."/>
            <person name="Donnadieu C."/>
            <person name="Desvignes T."/>
            <person name="Floi Bucao C."/>
            <person name="Jouanno E."/>
            <person name="Wen M."/>
            <person name="Mejri S."/>
            <person name="Dirks R."/>
            <person name="Jansen H."/>
            <person name="Henkel C."/>
            <person name="Chen W.J."/>
            <person name="Zahm M."/>
            <person name="Cabau C."/>
            <person name="Klopp C."/>
            <person name="Thompson A.W."/>
            <person name="Robinson-Rechavi M."/>
            <person name="Braasch I."/>
            <person name="Lecointre G."/>
            <person name="Bobe J."/>
            <person name="Postlethwait J.H."/>
            <person name="Berthelot C."/>
            <person name="Roest Crollius H."/>
            <person name="Guiguen Y."/>
        </authorList>
    </citation>
    <scope>NUCLEOTIDE SEQUENCE</scope>
    <source>
        <strain evidence="1">NC1722</strain>
    </source>
</reference>